<keyword evidence="1" id="KW-0732">Signal</keyword>
<dbReference type="HOGENOM" id="CLU_017657_0_0_0"/>
<dbReference type="PANTHER" id="PTHR16026:SF0">
    <property type="entry name" value="CARTILAGE ACIDIC PROTEIN 1"/>
    <property type="match status" value="1"/>
</dbReference>
<accession>Q021D6</accession>
<feature type="domain" description="ASPIC/UnbV" evidence="2">
    <location>
        <begin position="474"/>
        <end position="537"/>
    </location>
</feature>
<evidence type="ECO:0000259" key="2">
    <source>
        <dbReference type="Pfam" id="PF07593"/>
    </source>
</evidence>
<reference evidence="3" key="1">
    <citation type="submission" date="2006-10" db="EMBL/GenBank/DDBJ databases">
        <title>Complete sequence of Solibacter usitatus Ellin6076.</title>
        <authorList>
            <consortium name="US DOE Joint Genome Institute"/>
            <person name="Copeland A."/>
            <person name="Lucas S."/>
            <person name="Lapidus A."/>
            <person name="Barry K."/>
            <person name="Detter J.C."/>
            <person name="Glavina del Rio T."/>
            <person name="Hammon N."/>
            <person name="Israni S."/>
            <person name="Dalin E."/>
            <person name="Tice H."/>
            <person name="Pitluck S."/>
            <person name="Thompson L.S."/>
            <person name="Brettin T."/>
            <person name="Bruce D."/>
            <person name="Han C."/>
            <person name="Tapia R."/>
            <person name="Gilna P."/>
            <person name="Schmutz J."/>
            <person name="Larimer F."/>
            <person name="Land M."/>
            <person name="Hauser L."/>
            <person name="Kyrpides N."/>
            <person name="Mikhailova N."/>
            <person name="Janssen P.H."/>
            <person name="Kuske C.R."/>
            <person name="Richardson P."/>
        </authorList>
    </citation>
    <scope>NUCLEOTIDE SEQUENCE</scope>
    <source>
        <strain evidence="3">Ellin6076</strain>
    </source>
</reference>
<dbReference type="InterPro" id="IPR028994">
    <property type="entry name" value="Integrin_alpha_N"/>
</dbReference>
<name>Q021D6_SOLUE</name>
<dbReference type="InterPro" id="IPR027039">
    <property type="entry name" value="Crtac1"/>
</dbReference>
<sequence precursor="true">MTRRTFLSGAAALPLAAAPGLDFRLTDVTAAAGIQFHHNSGAFGAKYLPETMGPGCAFFDYDADGWLDILLVNGTGWPGHRTERSTLRLYRNNRNGTFTDVTERAGLAVEMYGMGVAIGDYNNDGFADLLVTAVGQNRLFHNDGRGRFLDVTEKAGLGGRSAFSTSAMWFDFDRDGLLDLFVCNYVKWSAEHDVFCSVDGSRKSFCTPEAYHGETCWLFRNRGNGTFEDVTAKSGIFDSTSKSLGVALLDYDRDGWPDILIANDTQPNKLYRNLRNGTFEDVGVRAGVAFSEDGKARAGMGIDTGDFENSGAEGIAITNFDNEMMALYVAGRDGIYKDAAHASGIGPASRASLGFGCAFVDINLDGRLDLVAVNGHIDETVRRIHGNVGYAQPPHLFLNQGKGVFRDVASLAGGGFASPKVARGLAYGDFDRDGSPDLLITTNQGAAYLYRNQQLAGNRGLRLRLTGTKSNRDAIGALARVFLPDGAQSRRVKSGSSYLSQSELTLTFGLGKYDSANRVVIEWPSGATQEFKNVRAGGYQCTEGQPLTAV</sequence>
<dbReference type="KEGG" id="sus:Acid_3480"/>
<dbReference type="Pfam" id="PF07593">
    <property type="entry name" value="UnbV_ASPIC"/>
    <property type="match status" value="1"/>
</dbReference>
<dbReference type="SUPFAM" id="SSF69318">
    <property type="entry name" value="Integrin alpha N-terminal domain"/>
    <property type="match status" value="1"/>
</dbReference>
<dbReference type="STRING" id="234267.Acid_3480"/>
<organism evidence="3">
    <name type="scientific">Solibacter usitatus (strain Ellin6076)</name>
    <dbReference type="NCBI Taxonomy" id="234267"/>
    <lineage>
        <taxon>Bacteria</taxon>
        <taxon>Pseudomonadati</taxon>
        <taxon>Acidobacteriota</taxon>
        <taxon>Terriglobia</taxon>
        <taxon>Bryobacterales</taxon>
        <taxon>Solibacteraceae</taxon>
        <taxon>Candidatus Solibacter</taxon>
    </lineage>
</organism>
<evidence type="ECO:0000256" key="1">
    <source>
        <dbReference type="ARBA" id="ARBA00022729"/>
    </source>
</evidence>
<dbReference type="Gene3D" id="2.130.10.130">
    <property type="entry name" value="Integrin alpha, N-terminal"/>
    <property type="match status" value="2"/>
</dbReference>
<dbReference type="InterPro" id="IPR011519">
    <property type="entry name" value="UnbV_ASPIC"/>
</dbReference>
<proteinExistence type="predicted"/>
<protein>
    <submittedName>
        <fullName evidence="3">ASPIC/UnbV domain protein</fullName>
    </submittedName>
</protein>
<dbReference type="InterPro" id="IPR013517">
    <property type="entry name" value="FG-GAP"/>
</dbReference>
<evidence type="ECO:0000313" key="3">
    <source>
        <dbReference type="EMBL" id="ABJ84453.1"/>
    </source>
</evidence>
<gene>
    <name evidence="3" type="ordered locus">Acid_3480</name>
</gene>
<dbReference type="PANTHER" id="PTHR16026">
    <property type="entry name" value="CARTILAGE ACIDIC PROTEIN 1"/>
    <property type="match status" value="1"/>
</dbReference>
<dbReference type="AlphaFoldDB" id="Q021D6"/>
<dbReference type="Pfam" id="PF13517">
    <property type="entry name" value="FG-GAP_3"/>
    <property type="match status" value="2"/>
</dbReference>
<dbReference type="EMBL" id="CP000473">
    <property type="protein sequence ID" value="ABJ84453.1"/>
    <property type="molecule type" value="Genomic_DNA"/>
</dbReference>
<dbReference type="eggNOG" id="COG0457">
    <property type="taxonomic scope" value="Bacteria"/>
</dbReference>
<dbReference type="InParanoid" id="Q021D6"/>